<dbReference type="Gene3D" id="3.30.565.10">
    <property type="entry name" value="Histidine kinase-like ATPase, C-terminal domain"/>
    <property type="match status" value="1"/>
</dbReference>
<dbReference type="Pfam" id="PF13581">
    <property type="entry name" value="HATPase_c_2"/>
    <property type="match status" value="1"/>
</dbReference>
<dbReference type="GO" id="GO:0004674">
    <property type="term" value="F:protein serine/threonine kinase activity"/>
    <property type="evidence" value="ECO:0007669"/>
    <property type="project" value="UniProtKB-KW"/>
</dbReference>
<dbReference type="InterPro" id="IPR036890">
    <property type="entry name" value="HATPase_C_sf"/>
</dbReference>
<dbReference type="OrthoDB" id="2595312at2"/>
<dbReference type="RefSeq" id="WP_003387631.1">
    <property type="nucleotide sequence ID" value="NZ_APBN01000003.1"/>
</dbReference>
<reference evidence="3 4" key="1">
    <citation type="submission" date="2013-03" db="EMBL/GenBank/DDBJ databases">
        <title>Assembly of a new bacterial strain Brevibacillus borstelensis AK1.</title>
        <authorList>
            <person name="Rajan I."/>
            <person name="PoliReddy D."/>
            <person name="Sugumar T."/>
            <person name="Rathinam K."/>
            <person name="Alqarawi S."/>
            <person name="Khalil A.B."/>
            <person name="Sivakumar N."/>
        </authorList>
    </citation>
    <scope>NUCLEOTIDE SEQUENCE [LARGE SCALE GENOMIC DNA]</scope>
    <source>
        <strain evidence="3 4">AK1</strain>
    </source>
</reference>
<comment type="caution">
    <text evidence="3">The sequence shown here is derived from an EMBL/GenBank/DDBJ whole genome shotgun (WGS) entry which is preliminary data.</text>
</comment>
<protein>
    <recommendedName>
        <fullName evidence="2">Histidine kinase/HSP90-like ATPase domain-containing protein</fullName>
    </recommendedName>
</protein>
<dbReference type="PANTHER" id="PTHR35526:SF3">
    <property type="entry name" value="ANTI-SIGMA-F FACTOR RSBW"/>
    <property type="match status" value="1"/>
</dbReference>
<dbReference type="PATRIC" id="fig|1300222.3.peg.1753"/>
<accession>M8E0I8</accession>
<dbReference type="InterPro" id="IPR050267">
    <property type="entry name" value="Anti-sigma-factor_SerPK"/>
</dbReference>
<dbReference type="InterPro" id="IPR003594">
    <property type="entry name" value="HATPase_dom"/>
</dbReference>
<dbReference type="EMBL" id="APBN01000003">
    <property type="protein sequence ID" value="EMT52811.1"/>
    <property type="molecule type" value="Genomic_DNA"/>
</dbReference>
<dbReference type="STRING" id="1300222.I532_08527"/>
<evidence type="ECO:0000256" key="1">
    <source>
        <dbReference type="ARBA" id="ARBA00022527"/>
    </source>
</evidence>
<dbReference type="AlphaFoldDB" id="M8E0I8"/>
<feature type="domain" description="Histidine kinase/HSP90-like ATPase" evidence="2">
    <location>
        <begin position="289"/>
        <end position="404"/>
    </location>
</feature>
<evidence type="ECO:0000259" key="2">
    <source>
        <dbReference type="Pfam" id="PF13581"/>
    </source>
</evidence>
<keyword evidence="1" id="KW-0723">Serine/threonine-protein kinase</keyword>
<evidence type="ECO:0000313" key="3">
    <source>
        <dbReference type="EMBL" id="EMT52811.1"/>
    </source>
</evidence>
<keyword evidence="1" id="KW-0418">Kinase</keyword>
<keyword evidence="1" id="KW-0808">Transferase</keyword>
<proteinExistence type="predicted"/>
<sequence>MMLCEECPQNPACQNCLAALRAGAGQKVIPARTVRVKLDSGEVASAELRAICRTAIGLFCHEQKLSDRVEVELASDFRIIGNAFQGIHDVPYYVLDIEKVLRREEVLGRLLMEEFLQWHHSAEKQPTDMLAELKEPEDERHRLIKEELQKLSILRQVQTIYLYVMENGDIRPIGAQRTEELMEGDMRRVALEAIKSGTSVREQLVSSDGSTMYEMYASPLPDQTCGLALIDVTEAIAEERRRQQKEWDMYKQVLGAVTQDKLVLLTDAELTVLAEDGLKLATVLIQSAEDLAFLRTECRRIMDALQVEEKRKFQYVVAVNEAATNTLKHGTGGTVTIHLASAENTVRVIVHDHGNGILLEELPRATLRQGYSSKHSLGVGFHAMLQFCDRVCLGTSPSGTRLILECMIG</sequence>
<dbReference type="PANTHER" id="PTHR35526">
    <property type="entry name" value="ANTI-SIGMA-F FACTOR RSBW-RELATED"/>
    <property type="match status" value="1"/>
</dbReference>
<name>M8E0I8_9BACL</name>
<dbReference type="Proteomes" id="UP000012081">
    <property type="component" value="Unassembled WGS sequence"/>
</dbReference>
<dbReference type="SUPFAM" id="SSF55874">
    <property type="entry name" value="ATPase domain of HSP90 chaperone/DNA topoisomerase II/histidine kinase"/>
    <property type="match status" value="1"/>
</dbReference>
<keyword evidence="4" id="KW-1185">Reference proteome</keyword>
<evidence type="ECO:0000313" key="4">
    <source>
        <dbReference type="Proteomes" id="UP000012081"/>
    </source>
</evidence>
<gene>
    <name evidence="3" type="ORF">I532_08527</name>
</gene>
<organism evidence="3 4">
    <name type="scientific">Brevibacillus borstelensis AK1</name>
    <dbReference type="NCBI Taxonomy" id="1300222"/>
    <lineage>
        <taxon>Bacteria</taxon>
        <taxon>Bacillati</taxon>
        <taxon>Bacillota</taxon>
        <taxon>Bacilli</taxon>
        <taxon>Bacillales</taxon>
        <taxon>Paenibacillaceae</taxon>
        <taxon>Brevibacillus</taxon>
    </lineage>
</organism>